<protein>
    <submittedName>
        <fullName evidence="1">Uncharacterized protein</fullName>
    </submittedName>
</protein>
<gene>
    <name evidence="1" type="ORF">GN958_ATG17643</name>
</gene>
<comment type="caution">
    <text evidence="1">The sequence shown here is derived from an EMBL/GenBank/DDBJ whole genome shotgun (WGS) entry which is preliminary data.</text>
</comment>
<organism evidence="1 2">
    <name type="scientific">Phytophthora infestans</name>
    <name type="common">Potato late blight agent</name>
    <name type="synonym">Botrytis infestans</name>
    <dbReference type="NCBI Taxonomy" id="4787"/>
    <lineage>
        <taxon>Eukaryota</taxon>
        <taxon>Sar</taxon>
        <taxon>Stramenopiles</taxon>
        <taxon>Oomycota</taxon>
        <taxon>Peronosporomycetes</taxon>
        <taxon>Peronosporales</taxon>
        <taxon>Peronosporaceae</taxon>
        <taxon>Phytophthora</taxon>
    </lineage>
</organism>
<sequence>MQLTFGEPSLFFTVSPDSSLTFRVANLSGDMETELLDAAHSTLSRQMEFSRARLGMIAT</sequence>
<dbReference type="EMBL" id="JAACNO010002442">
    <property type="protein sequence ID" value="KAF4133156.1"/>
    <property type="molecule type" value="Genomic_DNA"/>
</dbReference>
<reference evidence="1" key="1">
    <citation type="submission" date="2020-03" db="EMBL/GenBank/DDBJ databases">
        <title>Hybrid Assembly of Korean Phytophthora infestans isolates.</title>
        <authorList>
            <person name="Prokchorchik M."/>
            <person name="Lee Y."/>
            <person name="Seo J."/>
            <person name="Cho J.-H."/>
            <person name="Park Y.-E."/>
            <person name="Jang D.-C."/>
            <person name="Im J.-S."/>
            <person name="Choi J.-G."/>
            <person name="Park H.-J."/>
            <person name="Lee G.-B."/>
            <person name="Lee Y.-G."/>
            <person name="Hong S.-Y."/>
            <person name="Cho K."/>
            <person name="Sohn K.H."/>
        </authorList>
    </citation>
    <scope>NUCLEOTIDE SEQUENCE</scope>
    <source>
        <strain evidence="1">KR_2_A2</strain>
    </source>
</reference>
<proteinExistence type="predicted"/>
<name>A0A8S9TWN2_PHYIN</name>
<evidence type="ECO:0000313" key="2">
    <source>
        <dbReference type="Proteomes" id="UP000704712"/>
    </source>
</evidence>
<accession>A0A8S9TWN2</accession>
<dbReference type="AlphaFoldDB" id="A0A8S9TWN2"/>
<dbReference type="Proteomes" id="UP000704712">
    <property type="component" value="Unassembled WGS sequence"/>
</dbReference>
<evidence type="ECO:0000313" key="1">
    <source>
        <dbReference type="EMBL" id="KAF4133156.1"/>
    </source>
</evidence>